<dbReference type="AlphaFoldDB" id="A0A087FZA8"/>
<dbReference type="OMA" id="QNDGMND"/>
<proteinExistence type="predicted"/>
<name>A0A087FZA8_ARAAL</name>
<organism evidence="2 3">
    <name type="scientific">Arabis alpina</name>
    <name type="common">Alpine rock-cress</name>
    <dbReference type="NCBI Taxonomy" id="50452"/>
    <lineage>
        <taxon>Eukaryota</taxon>
        <taxon>Viridiplantae</taxon>
        <taxon>Streptophyta</taxon>
        <taxon>Embryophyta</taxon>
        <taxon>Tracheophyta</taxon>
        <taxon>Spermatophyta</taxon>
        <taxon>Magnoliopsida</taxon>
        <taxon>eudicotyledons</taxon>
        <taxon>Gunneridae</taxon>
        <taxon>Pentapetalae</taxon>
        <taxon>rosids</taxon>
        <taxon>malvids</taxon>
        <taxon>Brassicales</taxon>
        <taxon>Brassicaceae</taxon>
        <taxon>Arabideae</taxon>
        <taxon>Arabis</taxon>
    </lineage>
</organism>
<protein>
    <submittedName>
        <fullName evidence="2">Uncharacterized protein</fullName>
    </submittedName>
</protein>
<dbReference type="OrthoDB" id="1108638at2759"/>
<evidence type="ECO:0000313" key="2">
    <source>
        <dbReference type="EMBL" id="KFK22960.1"/>
    </source>
</evidence>
<feature type="compositionally biased region" description="Basic and acidic residues" evidence="1">
    <location>
        <begin position="163"/>
        <end position="172"/>
    </location>
</feature>
<feature type="compositionally biased region" description="Basic and acidic residues" evidence="1">
    <location>
        <begin position="85"/>
        <end position="94"/>
    </location>
</feature>
<dbReference type="Gramene" id="KFK22960">
    <property type="protein sequence ID" value="KFK22960"/>
    <property type="gene ID" value="AALP_AAs50914U000300"/>
</dbReference>
<feature type="compositionally biased region" description="Basic and acidic residues" evidence="1">
    <location>
        <begin position="1"/>
        <end position="10"/>
    </location>
</feature>
<feature type="region of interest" description="Disordered" evidence="1">
    <location>
        <begin position="1"/>
        <end position="21"/>
    </location>
</feature>
<feature type="region of interest" description="Disordered" evidence="1">
    <location>
        <begin position="155"/>
        <end position="177"/>
    </location>
</feature>
<evidence type="ECO:0000256" key="1">
    <source>
        <dbReference type="SAM" id="MobiDB-lite"/>
    </source>
</evidence>
<accession>A0A087FZA8</accession>
<dbReference type="EMBL" id="KL983843">
    <property type="protein sequence ID" value="KFK22960.1"/>
    <property type="molecule type" value="Genomic_DNA"/>
</dbReference>
<evidence type="ECO:0000313" key="3">
    <source>
        <dbReference type="Proteomes" id="UP000029120"/>
    </source>
</evidence>
<gene>
    <name evidence="2" type="ORF">AALP_AAs50914U000300</name>
</gene>
<keyword evidence="3" id="KW-1185">Reference proteome</keyword>
<dbReference type="Proteomes" id="UP000029120">
    <property type="component" value="Unassembled WGS sequence"/>
</dbReference>
<reference evidence="3" key="1">
    <citation type="journal article" date="2015" name="Nat. Plants">
        <title>Genome expansion of Arabis alpina linked with retrotransposition and reduced symmetric DNA methylation.</title>
        <authorList>
            <person name="Willing E.M."/>
            <person name="Rawat V."/>
            <person name="Mandakova T."/>
            <person name="Maumus F."/>
            <person name="James G.V."/>
            <person name="Nordstroem K.J."/>
            <person name="Becker C."/>
            <person name="Warthmann N."/>
            <person name="Chica C."/>
            <person name="Szarzynska B."/>
            <person name="Zytnicki M."/>
            <person name="Albani M.C."/>
            <person name="Kiefer C."/>
            <person name="Bergonzi S."/>
            <person name="Castaings L."/>
            <person name="Mateos J.L."/>
            <person name="Berns M.C."/>
            <person name="Bujdoso N."/>
            <person name="Piofczyk T."/>
            <person name="de Lorenzo L."/>
            <person name="Barrero-Sicilia C."/>
            <person name="Mateos I."/>
            <person name="Piednoel M."/>
            <person name="Hagmann J."/>
            <person name="Chen-Min-Tao R."/>
            <person name="Iglesias-Fernandez R."/>
            <person name="Schuster S.C."/>
            <person name="Alonso-Blanco C."/>
            <person name="Roudier F."/>
            <person name="Carbonero P."/>
            <person name="Paz-Ares J."/>
            <person name="Davis S.J."/>
            <person name="Pecinka A."/>
            <person name="Quesneville H."/>
            <person name="Colot V."/>
            <person name="Lysak M.A."/>
            <person name="Weigel D."/>
            <person name="Coupland G."/>
            <person name="Schneeberger K."/>
        </authorList>
    </citation>
    <scope>NUCLEOTIDE SEQUENCE [LARGE SCALE GENOMIC DNA]</scope>
    <source>
        <strain evidence="3">cv. Pajares</strain>
    </source>
</reference>
<feature type="region of interest" description="Disordered" evidence="1">
    <location>
        <begin position="85"/>
        <end position="104"/>
    </location>
</feature>
<sequence length="259" mass="28497">MGCGKSKHDVVTGNTKTVRKPTEVESVKGIENETIKRQESCRCQKTNDISAVVSDDRLETTVDNNTKKPQENEAEGDCNEKVAVETNDVKKPEDTETEATITLPPVTEIVPENVVTEETVPMTEVVPGNVVTEETVEDVNENVLPADEQKVEKIDTETEVEEEKTVEGKNDGDGDTEIQLPEAEELQTDVLTEVTTELEVEEVVPTENVEISAEENVEIATTENVAATETNEVPVLKDEYKVDVVEEKPAEITKEVESA</sequence>